<evidence type="ECO:0000256" key="9">
    <source>
        <dbReference type="PIRNR" id="PIRNR003128"/>
    </source>
</evidence>
<dbReference type="NCBIfam" id="TIGR00634">
    <property type="entry name" value="recN"/>
    <property type="match status" value="1"/>
</dbReference>
<feature type="domain" description="RecF/RecN/SMC N-terminal" evidence="10">
    <location>
        <begin position="1"/>
        <end position="527"/>
    </location>
</feature>
<keyword evidence="12" id="KW-1185">Reference proteome</keyword>
<dbReference type="NCBIfam" id="NF008121">
    <property type="entry name" value="PRK10869.1"/>
    <property type="match status" value="1"/>
</dbReference>
<dbReference type="PANTHER" id="PTHR11059">
    <property type="entry name" value="DNA REPAIR PROTEIN RECN"/>
    <property type="match status" value="1"/>
</dbReference>
<keyword evidence="5 9" id="KW-0227">DNA damage</keyword>
<comment type="similarity">
    <text evidence="2 9">Belongs to the RecN family.</text>
</comment>
<dbReference type="EMBL" id="SLUN01000015">
    <property type="protein sequence ID" value="TCL66505.1"/>
    <property type="molecule type" value="Genomic_DNA"/>
</dbReference>
<evidence type="ECO:0000256" key="7">
    <source>
        <dbReference type="ARBA" id="ARBA00023204"/>
    </source>
</evidence>
<proteinExistence type="inferred from homology"/>
<evidence type="ECO:0000313" key="12">
    <source>
        <dbReference type="Proteomes" id="UP000295008"/>
    </source>
</evidence>
<dbReference type="Proteomes" id="UP000295008">
    <property type="component" value="Unassembled WGS sequence"/>
</dbReference>
<dbReference type="FunFam" id="3.40.50.300:FF:000319">
    <property type="entry name" value="DNA repair protein RecN"/>
    <property type="match status" value="1"/>
</dbReference>
<evidence type="ECO:0000313" key="11">
    <source>
        <dbReference type="EMBL" id="TCL66505.1"/>
    </source>
</evidence>
<evidence type="ECO:0000256" key="5">
    <source>
        <dbReference type="ARBA" id="ARBA00022763"/>
    </source>
</evidence>
<dbReference type="Pfam" id="PF02463">
    <property type="entry name" value="SMC_N"/>
    <property type="match status" value="1"/>
</dbReference>
<sequence length="584" mass="64624">MLQEIRVKNFALIDEIHLEFDPGFNVLTGETGAGKSIIIDALGLALGGRFSTEMIRAGAEGALVEAVFAMEQRPDFELFLDGLGIPVEADGSLIIQREAGASGRNRCRVNGQLVTVLSLAKLGEFLIDIHGQHEHQSLLFPEKQLELLDQYCGAPCLELRAEYQRVYQVWRELVEEERQLRQNEAELARRVDLLQFQSNEIAGAKLVLGEDEDLLKERDILSSAEKLYQAATESYQALYDNASGQAVVELLGSAERALEHAAAIDPRLEPILQSLREAAFGVEEVSRELRGYQEQIQFEPDRLTEIESRLDEMTRLKRKYGPTIAAILQFAADCDQELAKIANREERSRKLDGELAEVRNRLGGLAERLSAERRAGAVRMEQAIMAQLAELNMEKTQFKIGLTQTETADGIPWAGKTVEAGAGGADRIEFLVAPNPGEGLKPMAKIASGGELSRIMLALKAILAELDRIPTMVFDEIDVGIGGRTAQAVAEKMLLIGGSRQVISVTHLPQIASMARQHFYIEKQVQGERTTVTVRALNLNERVEELARMLGGAQVTDTTRRHAREMLLLAERLRLNKNGVSPDS</sequence>
<evidence type="ECO:0000256" key="8">
    <source>
        <dbReference type="ARBA" id="ARBA00033408"/>
    </source>
</evidence>
<comment type="function">
    <text evidence="1 9">May be involved in recombinational repair of damaged DNA.</text>
</comment>
<organism evidence="11 12">
    <name type="scientific">Hydrogenispora ethanolica</name>
    <dbReference type="NCBI Taxonomy" id="1082276"/>
    <lineage>
        <taxon>Bacteria</taxon>
        <taxon>Bacillati</taxon>
        <taxon>Bacillota</taxon>
        <taxon>Hydrogenispora</taxon>
    </lineage>
</organism>
<evidence type="ECO:0000256" key="3">
    <source>
        <dbReference type="ARBA" id="ARBA00021315"/>
    </source>
</evidence>
<dbReference type="InterPro" id="IPR027417">
    <property type="entry name" value="P-loop_NTPase"/>
</dbReference>
<keyword evidence="6" id="KW-0067">ATP-binding</keyword>
<keyword evidence="4" id="KW-0547">Nucleotide-binding</keyword>
<dbReference type="SUPFAM" id="SSF52540">
    <property type="entry name" value="P-loop containing nucleoside triphosphate hydrolases"/>
    <property type="match status" value="2"/>
</dbReference>
<dbReference type="GO" id="GO:0005524">
    <property type="term" value="F:ATP binding"/>
    <property type="evidence" value="ECO:0007669"/>
    <property type="project" value="UniProtKB-KW"/>
</dbReference>
<evidence type="ECO:0000256" key="2">
    <source>
        <dbReference type="ARBA" id="ARBA00009441"/>
    </source>
</evidence>
<name>A0A4R1RK06_HYDET</name>
<keyword evidence="7 9" id="KW-0234">DNA repair</keyword>
<dbReference type="GO" id="GO:0006310">
    <property type="term" value="P:DNA recombination"/>
    <property type="evidence" value="ECO:0007669"/>
    <property type="project" value="InterPro"/>
</dbReference>
<dbReference type="GO" id="GO:0043590">
    <property type="term" value="C:bacterial nucleoid"/>
    <property type="evidence" value="ECO:0007669"/>
    <property type="project" value="TreeGrafter"/>
</dbReference>
<dbReference type="RefSeq" id="WP_165908002.1">
    <property type="nucleotide sequence ID" value="NZ_SLUN01000015.1"/>
</dbReference>
<accession>A0A4R1RK06</accession>
<evidence type="ECO:0000256" key="1">
    <source>
        <dbReference type="ARBA" id="ARBA00003618"/>
    </source>
</evidence>
<dbReference type="PIRSF" id="PIRSF003128">
    <property type="entry name" value="RecN"/>
    <property type="match status" value="1"/>
</dbReference>
<dbReference type="GO" id="GO:0006281">
    <property type="term" value="P:DNA repair"/>
    <property type="evidence" value="ECO:0007669"/>
    <property type="project" value="UniProtKB-KW"/>
</dbReference>
<evidence type="ECO:0000259" key="10">
    <source>
        <dbReference type="Pfam" id="PF02463"/>
    </source>
</evidence>
<dbReference type="InterPro" id="IPR003395">
    <property type="entry name" value="RecF/RecN/SMC_N"/>
</dbReference>
<gene>
    <name evidence="11" type="ORF">EDC14_101548</name>
</gene>
<dbReference type="InterPro" id="IPR004604">
    <property type="entry name" value="DNA_recomb/repair_RecN"/>
</dbReference>
<comment type="caution">
    <text evidence="11">The sequence shown here is derived from an EMBL/GenBank/DDBJ whole genome shotgun (WGS) entry which is preliminary data.</text>
</comment>
<evidence type="ECO:0000256" key="6">
    <source>
        <dbReference type="ARBA" id="ARBA00022840"/>
    </source>
</evidence>
<protein>
    <recommendedName>
        <fullName evidence="3 9">DNA repair protein RecN</fullName>
    </recommendedName>
    <alternativeName>
        <fullName evidence="8 9">Recombination protein N</fullName>
    </alternativeName>
</protein>
<dbReference type="GO" id="GO:0009432">
    <property type="term" value="P:SOS response"/>
    <property type="evidence" value="ECO:0007669"/>
    <property type="project" value="TreeGrafter"/>
</dbReference>
<dbReference type="AlphaFoldDB" id="A0A4R1RK06"/>
<dbReference type="PANTHER" id="PTHR11059:SF0">
    <property type="entry name" value="DNA REPAIR PROTEIN RECN"/>
    <property type="match status" value="1"/>
</dbReference>
<dbReference type="CDD" id="cd03241">
    <property type="entry name" value="ABC_RecN"/>
    <property type="match status" value="2"/>
</dbReference>
<dbReference type="FunFam" id="3.40.50.300:FF:000356">
    <property type="entry name" value="DNA repair protein RecN"/>
    <property type="match status" value="1"/>
</dbReference>
<reference evidence="11 12" key="1">
    <citation type="submission" date="2019-03" db="EMBL/GenBank/DDBJ databases">
        <title>Genomic Encyclopedia of Type Strains, Phase IV (KMG-IV): sequencing the most valuable type-strain genomes for metagenomic binning, comparative biology and taxonomic classification.</title>
        <authorList>
            <person name="Goeker M."/>
        </authorList>
    </citation>
    <scope>NUCLEOTIDE SEQUENCE [LARGE SCALE GENOMIC DNA]</scope>
    <source>
        <strain evidence="11 12">LX-B</strain>
    </source>
</reference>
<dbReference type="Gene3D" id="3.40.50.300">
    <property type="entry name" value="P-loop containing nucleotide triphosphate hydrolases"/>
    <property type="match status" value="2"/>
</dbReference>
<evidence type="ECO:0000256" key="4">
    <source>
        <dbReference type="ARBA" id="ARBA00022741"/>
    </source>
</evidence>